<feature type="domain" description="Protein arginine N-methyltransferase" evidence="4">
    <location>
        <begin position="137"/>
        <end position="276"/>
    </location>
</feature>
<dbReference type="AlphaFoldDB" id="A0A6I6ML55"/>
<sequence>MLSEHLGYLQDRRRLARFKEAIASVVQRGDRVADLGCGSGLLGMMCLQAGATHAYEIESEPIIIAARQSFERAGLADRATFLRTRSFVAELPEPVDLAICDHVGYFGVDYGILELLRDARDRLLKPGGRLAPAGLKLYLGAVQSPTCRDSVDAWSNPEIPSEFRWLGQHNINTKHSAKLEPDHLLSAPVELCYLDFYQDQPDFFSWTAELRISRDGVFHGLAGWFDCKLADDVWMTNSPLSDEAIDRQQAFFPISEPVEVRAGALVTAKVRTRPDDHMIAWTVEFPATGRTFKHSTLDGMVLDAGDLMHGLPERVPLLSPEGRARVTVLSYCDGRRTAREVEQAVLAEHPMLLPSKREISRFVASVLSKDAT</sequence>
<proteinExistence type="predicted"/>
<dbReference type="GO" id="GO:0032259">
    <property type="term" value="P:methylation"/>
    <property type="evidence" value="ECO:0007669"/>
    <property type="project" value="UniProtKB-KW"/>
</dbReference>
<dbReference type="InterPro" id="IPR025799">
    <property type="entry name" value="Arg_MeTrfase"/>
</dbReference>
<dbReference type="PANTHER" id="PTHR11006">
    <property type="entry name" value="PROTEIN ARGININE N-METHYLTRANSFERASE"/>
    <property type="match status" value="1"/>
</dbReference>
<dbReference type="Gene3D" id="2.70.160.11">
    <property type="entry name" value="Hnrnp arginine n-methyltransferase1"/>
    <property type="match status" value="1"/>
</dbReference>
<keyword evidence="3" id="KW-0949">S-adenosyl-L-methionine</keyword>
<evidence type="ECO:0000259" key="4">
    <source>
        <dbReference type="Pfam" id="PF22528"/>
    </source>
</evidence>
<evidence type="ECO:0000256" key="2">
    <source>
        <dbReference type="ARBA" id="ARBA00022679"/>
    </source>
</evidence>
<accession>A0A6I6ML55</accession>
<dbReference type="RefSeq" id="WP_158764391.1">
    <property type="nucleotide sequence ID" value="NZ_CP047045.1"/>
</dbReference>
<evidence type="ECO:0000256" key="3">
    <source>
        <dbReference type="ARBA" id="ARBA00022691"/>
    </source>
</evidence>
<keyword evidence="6" id="KW-1185">Reference proteome</keyword>
<reference evidence="6" key="1">
    <citation type="submission" date="2019-12" db="EMBL/GenBank/DDBJ databases">
        <title>Complete genome of Terracaulis silvestris 0127_4.</title>
        <authorList>
            <person name="Vieira S."/>
            <person name="Riedel T."/>
            <person name="Sproer C."/>
            <person name="Pascual J."/>
            <person name="Boedeker C."/>
            <person name="Overmann J."/>
        </authorList>
    </citation>
    <scope>NUCLEOTIDE SEQUENCE [LARGE SCALE GENOMIC DNA]</scope>
    <source>
        <strain evidence="6">0127_4</strain>
    </source>
</reference>
<keyword evidence="1 5" id="KW-0489">Methyltransferase</keyword>
<dbReference type="Proteomes" id="UP000431269">
    <property type="component" value="Chromosome"/>
</dbReference>
<dbReference type="InterPro" id="IPR055135">
    <property type="entry name" value="PRMT_dom"/>
</dbReference>
<dbReference type="GO" id="GO:0005840">
    <property type="term" value="C:ribosome"/>
    <property type="evidence" value="ECO:0007669"/>
    <property type="project" value="UniProtKB-KW"/>
</dbReference>
<keyword evidence="5" id="KW-0687">Ribonucleoprotein</keyword>
<protein>
    <submittedName>
        <fullName evidence="5">Ribosomal protein L11 methyltransferase</fullName>
    </submittedName>
</protein>
<gene>
    <name evidence="5" type="ORF">DSM104635_00197</name>
</gene>
<name>A0A6I6ML55_9CAUL</name>
<dbReference type="Gene3D" id="3.40.50.150">
    <property type="entry name" value="Vaccinia Virus protein VP39"/>
    <property type="match status" value="1"/>
</dbReference>
<evidence type="ECO:0000313" key="5">
    <source>
        <dbReference type="EMBL" id="QGZ93387.1"/>
    </source>
</evidence>
<dbReference type="GO" id="GO:0042054">
    <property type="term" value="F:histone methyltransferase activity"/>
    <property type="evidence" value="ECO:0007669"/>
    <property type="project" value="TreeGrafter"/>
</dbReference>
<dbReference type="Pfam" id="PF06325">
    <property type="entry name" value="PrmA"/>
    <property type="match status" value="1"/>
</dbReference>
<dbReference type="InterPro" id="IPR029063">
    <property type="entry name" value="SAM-dependent_MTases_sf"/>
</dbReference>
<dbReference type="SUPFAM" id="SSF53335">
    <property type="entry name" value="S-adenosyl-L-methionine-dependent methyltransferases"/>
    <property type="match status" value="1"/>
</dbReference>
<keyword evidence="2 5" id="KW-0808">Transferase</keyword>
<dbReference type="GO" id="GO:0016274">
    <property type="term" value="F:protein-arginine N-methyltransferase activity"/>
    <property type="evidence" value="ECO:0007669"/>
    <property type="project" value="InterPro"/>
</dbReference>
<organism evidence="5 6">
    <name type="scientific">Terricaulis silvestris</name>
    <dbReference type="NCBI Taxonomy" id="2686094"/>
    <lineage>
        <taxon>Bacteria</taxon>
        <taxon>Pseudomonadati</taxon>
        <taxon>Pseudomonadota</taxon>
        <taxon>Alphaproteobacteria</taxon>
        <taxon>Caulobacterales</taxon>
        <taxon>Caulobacteraceae</taxon>
        <taxon>Terricaulis</taxon>
    </lineage>
</organism>
<evidence type="ECO:0000256" key="1">
    <source>
        <dbReference type="ARBA" id="ARBA00022603"/>
    </source>
</evidence>
<dbReference type="PANTHER" id="PTHR11006:SF4">
    <property type="entry name" value="PROTEIN ARGININE N-METHYLTRANSFERASE 7"/>
    <property type="match status" value="1"/>
</dbReference>
<dbReference type="CDD" id="cd02440">
    <property type="entry name" value="AdoMet_MTases"/>
    <property type="match status" value="1"/>
</dbReference>
<keyword evidence="5" id="KW-0689">Ribosomal protein</keyword>
<dbReference type="Pfam" id="PF22528">
    <property type="entry name" value="PRMT_C"/>
    <property type="match status" value="1"/>
</dbReference>
<evidence type="ECO:0000313" key="6">
    <source>
        <dbReference type="Proteomes" id="UP000431269"/>
    </source>
</evidence>
<dbReference type="EMBL" id="CP047045">
    <property type="protein sequence ID" value="QGZ93387.1"/>
    <property type="molecule type" value="Genomic_DNA"/>
</dbReference>
<dbReference type="PROSITE" id="PS51678">
    <property type="entry name" value="SAM_MT_PRMT"/>
    <property type="match status" value="1"/>
</dbReference>
<dbReference type="KEGG" id="tsv:DSM104635_00197"/>